<gene>
    <name evidence="2" type="ORF">GRX66_13275</name>
</gene>
<reference evidence="2 3" key="1">
    <citation type="submission" date="2019-12" db="EMBL/GenBank/DDBJ databases">
        <title>Isolation and characterization of three novel carbon monoxide-oxidizing members of Halobacteria from salione crusts and soils.</title>
        <authorList>
            <person name="Myers M.R."/>
            <person name="King G.M."/>
        </authorList>
    </citation>
    <scope>NUCLEOTIDE SEQUENCE [LARGE SCALE GENOMIC DNA]</scope>
    <source>
        <strain evidence="2 3">PCN9</strain>
    </source>
</reference>
<keyword evidence="3" id="KW-1185">Reference proteome</keyword>
<sequence>MRPLTRRSLLVTGTGAMAALAGCTGDGGGPSEETETTTAPTTTTAAQPTALDIQNPVLCAEAPAGYQQYTEQPEDTYEPGDVIWVYFEPSTVGTESAGEGEIRFEYDFSVSVTDPDGENLGTVEDTASRTIPEGSDLSTVFLSVNYSPPTEFEAGTHTLELEVTDTVAGNTATESIEFEVESGLEYTTGDFGFGEFAFTESEARGYRDYDERSPPEYEPTETVWYYYEIQGFAYEETSNALTTDLSIFETLTGPEGDIWSQADIPLSNMFDPETDLDTYYVADRVIPSDEWLPGEYELHFEVTDGHTDETVTGTYTFTVVE</sequence>
<dbReference type="EMBL" id="WUUU01000122">
    <property type="protein sequence ID" value="MXR21530.1"/>
    <property type="molecule type" value="Genomic_DNA"/>
</dbReference>
<dbReference type="PROSITE" id="PS51257">
    <property type="entry name" value="PROKAR_LIPOPROTEIN"/>
    <property type="match status" value="1"/>
</dbReference>
<dbReference type="Proteomes" id="UP000471521">
    <property type="component" value="Unassembled WGS sequence"/>
</dbReference>
<protein>
    <submittedName>
        <fullName evidence="2">Uncharacterized protein</fullName>
    </submittedName>
</protein>
<organism evidence="2 3">
    <name type="scientific">Halobacterium bonnevillei</name>
    <dbReference type="NCBI Taxonomy" id="2692200"/>
    <lineage>
        <taxon>Archaea</taxon>
        <taxon>Methanobacteriati</taxon>
        <taxon>Methanobacteriota</taxon>
        <taxon>Stenosarchaea group</taxon>
        <taxon>Halobacteria</taxon>
        <taxon>Halobacteriales</taxon>
        <taxon>Halobacteriaceae</taxon>
        <taxon>Halobacterium</taxon>
    </lineage>
</organism>
<evidence type="ECO:0000256" key="1">
    <source>
        <dbReference type="SAM" id="MobiDB-lite"/>
    </source>
</evidence>
<name>A0A6B0SRW7_9EURY</name>
<evidence type="ECO:0000313" key="3">
    <source>
        <dbReference type="Proteomes" id="UP000471521"/>
    </source>
</evidence>
<feature type="region of interest" description="Disordered" evidence="1">
    <location>
        <begin position="23"/>
        <end position="46"/>
    </location>
</feature>
<feature type="compositionally biased region" description="Low complexity" evidence="1">
    <location>
        <begin position="36"/>
        <end position="46"/>
    </location>
</feature>
<comment type="caution">
    <text evidence="2">The sequence shown here is derived from an EMBL/GenBank/DDBJ whole genome shotgun (WGS) entry which is preliminary data.</text>
</comment>
<evidence type="ECO:0000313" key="2">
    <source>
        <dbReference type="EMBL" id="MXR21530.1"/>
    </source>
</evidence>
<dbReference type="RefSeq" id="WP_159526996.1">
    <property type="nucleotide sequence ID" value="NZ_WUUU01000122.1"/>
</dbReference>
<dbReference type="AlphaFoldDB" id="A0A6B0SRW7"/>
<accession>A0A6B0SRW7</accession>
<proteinExistence type="predicted"/>
<dbReference type="OrthoDB" id="381287at2157"/>